<dbReference type="InterPro" id="IPR038610">
    <property type="entry name" value="FliK-like_C_sf"/>
</dbReference>
<dbReference type="STRING" id="39480.EUAN_05440"/>
<evidence type="ECO:0000313" key="3">
    <source>
        <dbReference type="EMBL" id="OHW62760.1"/>
    </source>
</evidence>
<evidence type="ECO:0000313" key="4">
    <source>
        <dbReference type="Proteomes" id="UP000180254"/>
    </source>
</evidence>
<name>A0A1S1V8N7_9FIRM</name>
<keyword evidence="3" id="KW-0282">Flagellum</keyword>
<gene>
    <name evidence="3" type="ORF">EUAN_05440</name>
</gene>
<feature type="region of interest" description="Disordered" evidence="1">
    <location>
        <begin position="1"/>
        <end position="97"/>
    </location>
</feature>
<keyword evidence="3" id="KW-0966">Cell projection</keyword>
<feature type="compositionally biased region" description="Polar residues" evidence="1">
    <location>
        <begin position="7"/>
        <end position="32"/>
    </location>
</feature>
<feature type="region of interest" description="Disordered" evidence="1">
    <location>
        <begin position="217"/>
        <end position="266"/>
    </location>
</feature>
<organism evidence="3 4">
    <name type="scientific">Andreesenia angusta</name>
    <dbReference type="NCBI Taxonomy" id="39480"/>
    <lineage>
        <taxon>Bacteria</taxon>
        <taxon>Bacillati</taxon>
        <taxon>Bacillota</taxon>
        <taxon>Tissierellia</taxon>
        <taxon>Tissierellales</taxon>
        <taxon>Gottschalkiaceae</taxon>
        <taxon>Andreesenia</taxon>
    </lineage>
</organism>
<feature type="domain" description="Flagellar hook-length control protein-like C-terminal" evidence="2">
    <location>
        <begin position="356"/>
        <end position="434"/>
    </location>
</feature>
<dbReference type="Proteomes" id="UP000180254">
    <property type="component" value="Unassembled WGS sequence"/>
</dbReference>
<keyword evidence="3" id="KW-0969">Cilium</keyword>
<dbReference type="Gene3D" id="3.30.750.140">
    <property type="match status" value="1"/>
</dbReference>
<protein>
    <submittedName>
        <fullName evidence="3">Flagellar hook-length control protein FliK</fullName>
    </submittedName>
</protein>
<dbReference type="AlphaFoldDB" id="A0A1S1V8N7"/>
<dbReference type="EMBL" id="MKIE01000002">
    <property type="protein sequence ID" value="OHW62760.1"/>
    <property type="molecule type" value="Genomic_DNA"/>
</dbReference>
<feature type="compositionally biased region" description="Polar residues" evidence="1">
    <location>
        <begin position="51"/>
        <end position="62"/>
    </location>
</feature>
<dbReference type="Pfam" id="PF02120">
    <property type="entry name" value="Flg_hook"/>
    <property type="match status" value="1"/>
</dbReference>
<proteinExistence type="predicted"/>
<dbReference type="OrthoDB" id="1708370at2"/>
<evidence type="ECO:0000259" key="2">
    <source>
        <dbReference type="Pfam" id="PF02120"/>
    </source>
</evidence>
<dbReference type="RefSeq" id="WP_071061440.1">
    <property type="nucleotide sequence ID" value="NZ_MKIE01000002.1"/>
</dbReference>
<accession>A0A1S1V8N7</accession>
<feature type="compositionally biased region" description="Basic and acidic residues" evidence="1">
    <location>
        <begin position="38"/>
        <end position="50"/>
    </location>
</feature>
<feature type="compositionally biased region" description="Basic and acidic residues" evidence="1">
    <location>
        <begin position="65"/>
        <end position="80"/>
    </location>
</feature>
<feature type="compositionally biased region" description="Basic and acidic residues" evidence="1">
    <location>
        <begin position="237"/>
        <end position="266"/>
    </location>
</feature>
<evidence type="ECO:0000256" key="1">
    <source>
        <dbReference type="SAM" id="MobiDB-lite"/>
    </source>
</evidence>
<sequence length="483" mass="53243">MNIANMMFQNNVQPASPKSQKLKQSGTSSFESLLSKVGEGKAQTEPKSEAPKSSGQSENVGQKNPELKETVKESPGERGESSNSGSQNVKTEKTEKSLSEKLEELEAAIASGDSQKVESIFAELIAFLGLELSGEIQIADPVELKQQVEELMAKLEQLISSGEGKLTKLDLENISSGLEVVKELIAPLKEGHEHIFKELSAKLEDLSTKLEQKVGLEAPEVIAEETAETPEAPKTSEASDSKHEDKAAKVPEEDGAEQHELVAKSEDAVKLETKSVDLDTSAKAVESVPKEILPKEIIPKDISTKLEFEKVVINQNMKLEMNHNMHTVINKEVTVEQNYLNMDKLDIIKQISAKMKLNGGDTMNEIKMKLTPESLGELTIKVTLERGIISARAIVENPYVKQVMESNMAELKQNLKSQGINFDQIDVFVGEDPDERRQTGESYQDQNRKKKRALGGIEELDLEEAGRIIGEDILSSERVDTII</sequence>
<keyword evidence="4" id="KW-1185">Reference proteome</keyword>
<dbReference type="InterPro" id="IPR021136">
    <property type="entry name" value="Flagellar_hook_control-like_C"/>
</dbReference>
<comment type="caution">
    <text evidence="3">The sequence shown here is derived from an EMBL/GenBank/DDBJ whole genome shotgun (WGS) entry which is preliminary data.</text>
</comment>
<reference evidence="3 4" key="1">
    <citation type="submission" date="2016-09" db="EMBL/GenBank/DDBJ databases">
        <title>Genome sequence of Eubacterium angustum.</title>
        <authorList>
            <person name="Poehlein A."/>
            <person name="Daniel R."/>
        </authorList>
    </citation>
    <scope>NUCLEOTIDE SEQUENCE [LARGE SCALE GENOMIC DNA]</scope>
    <source>
        <strain evidence="3 4">DSM 1989</strain>
    </source>
</reference>
<feature type="region of interest" description="Disordered" evidence="1">
    <location>
        <begin position="431"/>
        <end position="450"/>
    </location>
</feature>
<dbReference type="CDD" id="cd17470">
    <property type="entry name" value="T3SS_Flik_C"/>
    <property type="match status" value="1"/>
</dbReference>